<accession>A0A4P8YK73</accession>
<dbReference type="InterPro" id="IPR011008">
    <property type="entry name" value="Dimeric_a/b-barrel"/>
</dbReference>
<dbReference type="OrthoDB" id="7272712at2"/>
<dbReference type="AlphaFoldDB" id="A0A4P8YK73"/>
<evidence type="ECO:0000313" key="1">
    <source>
        <dbReference type="EMBL" id="QCT18812.1"/>
    </source>
</evidence>
<name>A0A4P8YK73_9ENTR</name>
<evidence type="ECO:0000313" key="2">
    <source>
        <dbReference type="Proteomes" id="UP000302163"/>
    </source>
</evidence>
<dbReference type="InterPro" id="IPR052996">
    <property type="entry name" value="Carb_Metab_Mutarotase"/>
</dbReference>
<dbReference type="Proteomes" id="UP000302163">
    <property type="component" value="Chromosome"/>
</dbReference>
<organism evidence="1 2">
    <name type="scientific">Jejubacter calystegiae</name>
    <dbReference type="NCBI Taxonomy" id="2579935"/>
    <lineage>
        <taxon>Bacteria</taxon>
        <taxon>Pseudomonadati</taxon>
        <taxon>Pseudomonadota</taxon>
        <taxon>Gammaproteobacteria</taxon>
        <taxon>Enterobacterales</taxon>
        <taxon>Enterobacteriaceae</taxon>
        <taxon>Jejubacter</taxon>
    </lineage>
</organism>
<sequence length="119" mass="14201">MNGGRRRYCLALDLVDSPALIAEYEEYHRQIWPEVAAHLREQGVAQMEIYRLGTRLFMIMAVDADFDERRFARQSLDHPVIQRWESLMWRYQVPTPWTPEGEKWTAMTRIFSLQDQSPE</sequence>
<keyword evidence="2" id="KW-1185">Reference proteome</keyword>
<gene>
    <name evidence="1" type="ORF">FEM41_03685</name>
</gene>
<dbReference type="PANTHER" id="PTHR43239:SF1">
    <property type="entry name" value="UPF0734 PROTEIN DDB_G0273871_DDB_G0273177"/>
    <property type="match status" value="1"/>
</dbReference>
<dbReference type="GO" id="GO:0016857">
    <property type="term" value="F:racemase and epimerase activity, acting on carbohydrates and derivatives"/>
    <property type="evidence" value="ECO:0007669"/>
    <property type="project" value="InterPro"/>
</dbReference>
<dbReference type="RefSeq" id="WP_138094549.1">
    <property type="nucleotide sequence ID" value="NZ_CP040428.1"/>
</dbReference>
<reference evidence="1 2" key="1">
    <citation type="submission" date="2019-05" db="EMBL/GenBank/DDBJ databases">
        <title>Complete genome sequence of Izhakiella calystegiae KSNA2, an endophyte isolated from beach morning glory (Calystegia soldanella).</title>
        <authorList>
            <person name="Jiang L."/>
            <person name="Jeong J.C."/>
            <person name="Kim C.Y."/>
            <person name="Kim D.H."/>
            <person name="Kim S.W."/>
            <person name="Lee j."/>
        </authorList>
    </citation>
    <scope>NUCLEOTIDE SEQUENCE [LARGE SCALE GENOMIC DNA]</scope>
    <source>
        <strain evidence="1 2">KSNA2</strain>
    </source>
</reference>
<protein>
    <submittedName>
        <fullName evidence="1">L-rhamnose mutarotase</fullName>
    </submittedName>
</protein>
<dbReference type="Pfam" id="PF05336">
    <property type="entry name" value="rhaM"/>
    <property type="match status" value="1"/>
</dbReference>
<proteinExistence type="predicted"/>
<dbReference type="EMBL" id="CP040428">
    <property type="protein sequence ID" value="QCT18812.1"/>
    <property type="molecule type" value="Genomic_DNA"/>
</dbReference>
<dbReference type="KEGG" id="izh:FEM41_03685"/>
<dbReference type="PANTHER" id="PTHR43239">
    <property type="entry name" value="UPF0734 PROTEIN DDB_G0273871/DDB_G0273177"/>
    <property type="match status" value="1"/>
</dbReference>
<dbReference type="SUPFAM" id="SSF54909">
    <property type="entry name" value="Dimeric alpha+beta barrel"/>
    <property type="match status" value="1"/>
</dbReference>
<dbReference type="InterPro" id="IPR008000">
    <property type="entry name" value="Rham/fucose_mutarotase"/>
</dbReference>
<dbReference type="Gene3D" id="3.30.70.100">
    <property type="match status" value="1"/>
</dbReference>